<sequence>MRLSRLQKAVLIKSCVSSGSSQPHARSFSACKKTAYGFTRHPFFRLQKKVAC</sequence>
<evidence type="ECO:0000313" key="1">
    <source>
        <dbReference type="EMBL" id="AJO23515.1"/>
    </source>
</evidence>
<keyword evidence="2" id="KW-1185">Reference proteome</keyword>
<dbReference type="Proteomes" id="UP000032024">
    <property type="component" value="Chromosome"/>
</dbReference>
<gene>
    <name evidence="1" type="ORF">SB48_HM08orf04334</name>
</gene>
<reference evidence="2" key="1">
    <citation type="submission" date="2015-01" db="EMBL/GenBank/DDBJ databases">
        <title>Comparative genome analysis of Bacillus coagulans HM-08, Clostridium butyricum HM-68, Bacillus subtilis HM-66 and Bacillus paralicheniformis BL-09.</title>
        <authorList>
            <person name="Zhang H."/>
        </authorList>
    </citation>
    <scope>NUCLEOTIDE SEQUENCE [LARGE SCALE GENOMIC DNA]</scope>
    <source>
        <strain evidence="2">HM-08</strain>
    </source>
</reference>
<dbReference type="EMBL" id="CP010525">
    <property type="protein sequence ID" value="AJO23515.1"/>
    <property type="molecule type" value="Genomic_DNA"/>
</dbReference>
<protein>
    <submittedName>
        <fullName evidence="1">Uncharacterized protein</fullName>
    </submittedName>
</protein>
<name>A0AAN0T8I0_HEYCO</name>
<accession>A0AAN0T8I0</accession>
<organism evidence="1 2">
    <name type="scientific">Heyndrickxia coagulans</name>
    <name type="common">Weizmannia coagulans</name>
    <dbReference type="NCBI Taxonomy" id="1398"/>
    <lineage>
        <taxon>Bacteria</taxon>
        <taxon>Bacillati</taxon>
        <taxon>Bacillota</taxon>
        <taxon>Bacilli</taxon>
        <taxon>Bacillales</taxon>
        <taxon>Bacillaceae</taxon>
        <taxon>Heyndrickxia</taxon>
    </lineage>
</organism>
<dbReference type="AlphaFoldDB" id="A0AAN0T8I0"/>
<proteinExistence type="predicted"/>
<evidence type="ECO:0000313" key="2">
    <source>
        <dbReference type="Proteomes" id="UP000032024"/>
    </source>
</evidence>